<keyword evidence="3" id="KW-1185">Reference proteome</keyword>
<protein>
    <submittedName>
        <fullName evidence="2">9256_t:CDS:1</fullName>
    </submittedName>
</protein>
<feature type="compositionally biased region" description="Basic and acidic residues" evidence="1">
    <location>
        <begin position="11"/>
        <end position="41"/>
    </location>
</feature>
<dbReference type="AlphaFoldDB" id="A0A9N9NC92"/>
<proteinExistence type="predicted"/>
<feature type="compositionally biased region" description="Polar residues" evidence="1">
    <location>
        <begin position="1"/>
        <end position="10"/>
    </location>
</feature>
<name>A0A9N9NC92_9GLOM</name>
<feature type="region of interest" description="Disordered" evidence="1">
    <location>
        <begin position="1"/>
        <end position="50"/>
    </location>
</feature>
<dbReference type="Proteomes" id="UP000789396">
    <property type="component" value="Unassembled WGS sequence"/>
</dbReference>
<accession>A0A9N9NC92</accession>
<evidence type="ECO:0000313" key="2">
    <source>
        <dbReference type="EMBL" id="CAG8721619.1"/>
    </source>
</evidence>
<evidence type="ECO:0000256" key="1">
    <source>
        <dbReference type="SAM" id="MobiDB-lite"/>
    </source>
</evidence>
<gene>
    <name evidence="2" type="ORF">RFULGI_LOCUS11494</name>
</gene>
<dbReference type="EMBL" id="CAJVPZ010025201">
    <property type="protein sequence ID" value="CAG8721619.1"/>
    <property type="molecule type" value="Genomic_DNA"/>
</dbReference>
<organism evidence="2 3">
    <name type="scientific">Racocetra fulgida</name>
    <dbReference type="NCBI Taxonomy" id="60492"/>
    <lineage>
        <taxon>Eukaryota</taxon>
        <taxon>Fungi</taxon>
        <taxon>Fungi incertae sedis</taxon>
        <taxon>Mucoromycota</taxon>
        <taxon>Glomeromycotina</taxon>
        <taxon>Glomeromycetes</taxon>
        <taxon>Diversisporales</taxon>
        <taxon>Gigasporaceae</taxon>
        <taxon>Racocetra</taxon>
    </lineage>
</organism>
<sequence length="50" mass="6026">QIAQQSNNANKTEKERRIRLKREADKHRRENEIVEEREAQLKKQRKAAAQ</sequence>
<reference evidence="2" key="1">
    <citation type="submission" date="2021-06" db="EMBL/GenBank/DDBJ databases">
        <authorList>
            <person name="Kallberg Y."/>
            <person name="Tangrot J."/>
            <person name="Rosling A."/>
        </authorList>
    </citation>
    <scope>NUCLEOTIDE SEQUENCE</scope>
    <source>
        <strain evidence="2">IN212</strain>
    </source>
</reference>
<evidence type="ECO:0000313" key="3">
    <source>
        <dbReference type="Proteomes" id="UP000789396"/>
    </source>
</evidence>
<feature type="non-terminal residue" evidence="2">
    <location>
        <position position="1"/>
    </location>
</feature>
<comment type="caution">
    <text evidence="2">The sequence shown here is derived from an EMBL/GenBank/DDBJ whole genome shotgun (WGS) entry which is preliminary data.</text>
</comment>